<accession>A0A5C8D888</accession>
<feature type="transmembrane region" description="Helical" evidence="1">
    <location>
        <begin position="41"/>
        <end position="64"/>
    </location>
</feature>
<organism evidence="2 3">
    <name type="scientific">Brachyspira aalborgi</name>
    <dbReference type="NCBI Taxonomy" id="29522"/>
    <lineage>
        <taxon>Bacteria</taxon>
        <taxon>Pseudomonadati</taxon>
        <taxon>Spirochaetota</taxon>
        <taxon>Spirochaetia</taxon>
        <taxon>Brachyspirales</taxon>
        <taxon>Brachyspiraceae</taxon>
        <taxon>Brachyspira</taxon>
    </lineage>
</organism>
<reference evidence="2 3" key="1">
    <citation type="journal article" date="1992" name="Lakartidningen">
        <title>[Penicillin V and not amoxicillin is the first choice preparation in acute otitis].</title>
        <authorList>
            <person name="Kamme C."/>
            <person name="Lundgren K."/>
            <person name="Prellner K."/>
        </authorList>
    </citation>
    <scope>NUCLEOTIDE SEQUENCE [LARGE SCALE GENOMIC DNA]</scope>
    <source>
        <strain evidence="2 3">513A</strain>
    </source>
</reference>
<sequence>MDFSTFITSIIFILPGFIVISSINLFSYVRNVNTFYKILQSIIATIILWLLILFISKFSLFNFIDNILKIIISFDKNELFENKINIALFLSAIYFISFIIGIIIGAFMYRFDKTRNFIYKIYAKIFDQTPYKHIWEELFYELKINEKSVDSNIIVKTVNGDIFMGCSYLISYNPNDRAISFLHLYKFNDKTNEFEQIIDYDESNIKINKVKHGDLFYIKDSSIEYLYILYNGKSANNLKDKLR</sequence>
<gene>
    <name evidence="2" type="ORF">EPJ79_05945</name>
</gene>
<feature type="transmembrane region" description="Helical" evidence="1">
    <location>
        <begin position="6"/>
        <end position="29"/>
    </location>
</feature>
<keyword evidence="1" id="KW-1133">Transmembrane helix</keyword>
<proteinExistence type="predicted"/>
<name>A0A5C8D888_9SPIR</name>
<comment type="caution">
    <text evidence="2">The sequence shown here is derived from an EMBL/GenBank/DDBJ whole genome shotgun (WGS) entry which is preliminary data.</text>
</comment>
<protein>
    <submittedName>
        <fullName evidence="2">Uncharacterized protein</fullName>
    </submittedName>
</protein>
<dbReference type="RefSeq" id="WP_147738800.1">
    <property type="nucleotide sequence ID" value="NZ_SAXU01000001.1"/>
</dbReference>
<evidence type="ECO:0000313" key="3">
    <source>
        <dbReference type="Proteomes" id="UP000324638"/>
    </source>
</evidence>
<keyword evidence="1" id="KW-0812">Transmembrane</keyword>
<dbReference type="EMBL" id="SAXU01000001">
    <property type="protein sequence ID" value="TXJ20681.1"/>
    <property type="molecule type" value="Genomic_DNA"/>
</dbReference>
<feature type="transmembrane region" description="Helical" evidence="1">
    <location>
        <begin position="84"/>
        <end position="109"/>
    </location>
</feature>
<evidence type="ECO:0000313" key="2">
    <source>
        <dbReference type="EMBL" id="TXJ20681.1"/>
    </source>
</evidence>
<dbReference type="AlphaFoldDB" id="A0A5C8D888"/>
<keyword evidence="1" id="KW-0472">Membrane</keyword>
<dbReference type="Proteomes" id="UP000324638">
    <property type="component" value="Unassembled WGS sequence"/>
</dbReference>
<evidence type="ECO:0000256" key="1">
    <source>
        <dbReference type="SAM" id="Phobius"/>
    </source>
</evidence>